<dbReference type="InterPro" id="IPR044679">
    <property type="entry name" value="PWWP2-like"/>
</dbReference>
<comment type="caution">
    <text evidence="1">The sequence shown here is derived from an EMBL/GenBank/DDBJ whole genome shotgun (WGS) entry which is preliminary data.</text>
</comment>
<evidence type="ECO:0000313" key="2">
    <source>
        <dbReference type="Proteomes" id="UP000594638"/>
    </source>
</evidence>
<protein>
    <submittedName>
        <fullName evidence="1">Uncharacterized protein</fullName>
    </submittedName>
</protein>
<dbReference type="PANTHER" id="PTHR33697">
    <property type="entry name" value="T17B22.17 PROTEIN-RELATED"/>
    <property type="match status" value="1"/>
</dbReference>
<dbReference type="AlphaFoldDB" id="A0A8S0V739"/>
<dbReference type="OrthoDB" id="674240at2759"/>
<name>A0A8S0V739_OLEEU</name>
<dbReference type="PANTHER" id="PTHR33697:SF1">
    <property type="entry name" value="TUDOR_PWWP_MBT SUPERFAMILY PROTEIN"/>
    <property type="match status" value="1"/>
</dbReference>
<reference evidence="1 2" key="1">
    <citation type="submission" date="2019-12" db="EMBL/GenBank/DDBJ databases">
        <authorList>
            <person name="Alioto T."/>
            <person name="Alioto T."/>
            <person name="Gomez Garrido J."/>
        </authorList>
    </citation>
    <scope>NUCLEOTIDE SEQUENCE [LARGE SCALE GENOMIC DNA]</scope>
</reference>
<dbReference type="Proteomes" id="UP000594638">
    <property type="component" value="Unassembled WGS sequence"/>
</dbReference>
<proteinExistence type="predicted"/>
<dbReference type="EMBL" id="CACTIH010009164">
    <property type="protein sequence ID" value="CAA3026533.1"/>
    <property type="molecule type" value="Genomic_DNA"/>
</dbReference>
<dbReference type="Gramene" id="OE9A083669T1">
    <property type="protein sequence ID" value="OE9A083669C1"/>
    <property type="gene ID" value="OE9A083669"/>
</dbReference>
<sequence>MAGRYVRRAAAIIHALKIESACEEFDKDSNSTQDYLDSAEDLLTSVSSIEGPHHVVLSSGMIWLHVYNSICGKIALWTAACFGKSGPITDVKVHLVKTQTQVRANELAVPQRLMPHRQPCSTVNMKYDHSDFYSGDDKDDSGLYNVTLDVNMRFEPRNVPNISLMSKLTGESIVGHPLNVDVLEDGMVIEKRPRGRPCTKNITLQH</sequence>
<gene>
    <name evidence="1" type="ORF">OLEA9_A083669</name>
</gene>
<organism evidence="1 2">
    <name type="scientific">Olea europaea subsp. europaea</name>
    <dbReference type="NCBI Taxonomy" id="158383"/>
    <lineage>
        <taxon>Eukaryota</taxon>
        <taxon>Viridiplantae</taxon>
        <taxon>Streptophyta</taxon>
        <taxon>Embryophyta</taxon>
        <taxon>Tracheophyta</taxon>
        <taxon>Spermatophyta</taxon>
        <taxon>Magnoliopsida</taxon>
        <taxon>eudicotyledons</taxon>
        <taxon>Gunneridae</taxon>
        <taxon>Pentapetalae</taxon>
        <taxon>asterids</taxon>
        <taxon>lamiids</taxon>
        <taxon>Lamiales</taxon>
        <taxon>Oleaceae</taxon>
        <taxon>Oleeae</taxon>
        <taxon>Olea</taxon>
    </lineage>
</organism>
<evidence type="ECO:0000313" key="1">
    <source>
        <dbReference type="EMBL" id="CAA3026533.1"/>
    </source>
</evidence>
<keyword evidence="2" id="KW-1185">Reference proteome</keyword>
<accession>A0A8S0V739</accession>